<evidence type="ECO:0000256" key="2">
    <source>
        <dbReference type="ARBA" id="ARBA00006081"/>
    </source>
</evidence>
<dbReference type="InParanoid" id="A0A2P5D8W0"/>
<dbReference type="GO" id="GO:0045892">
    <property type="term" value="P:negative regulation of DNA-templated transcription"/>
    <property type="evidence" value="ECO:0007669"/>
    <property type="project" value="TreeGrafter"/>
</dbReference>
<gene>
    <name evidence="8" type="ORF">TorRG33x02_258770</name>
</gene>
<reference evidence="9" key="1">
    <citation type="submission" date="2016-06" db="EMBL/GenBank/DDBJ databases">
        <title>Parallel loss of symbiosis genes in relatives of nitrogen-fixing non-legume Parasponia.</title>
        <authorList>
            <person name="Van Velzen R."/>
            <person name="Holmer R."/>
            <person name="Bu F."/>
            <person name="Rutten L."/>
            <person name="Van Zeijl A."/>
            <person name="Liu W."/>
            <person name="Santuari L."/>
            <person name="Cao Q."/>
            <person name="Sharma T."/>
            <person name="Shen D."/>
            <person name="Roswanjaya Y."/>
            <person name="Wardhani T."/>
            <person name="Kalhor M.S."/>
            <person name="Jansen J."/>
            <person name="Van den Hoogen J."/>
            <person name="Gungor B."/>
            <person name="Hartog M."/>
            <person name="Hontelez J."/>
            <person name="Verver J."/>
            <person name="Yang W.-C."/>
            <person name="Schijlen E."/>
            <person name="Repin R."/>
            <person name="Schilthuizen M."/>
            <person name="Schranz E."/>
            <person name="Heidstra R."/>
            <person name="Miyata K."/>
            <person name="Fedorova E."/>
            <person name="Kohlen W."/>
            <person name="Bisseling T."/>
            <person name="Smit S."/>
            <person name="Geurts R."/>
        </authorList>
    </citation>
    <scope>NUCLEOTIDE SEQUENCE [LARGE SCALE GENOMIC DNA]</scope>
    <source>
        <strain evidence="9">cv. RG33-2</strain>
    </source>
</reference>
<protein>
    <recommendedName>
        <fullName evidence="4">Ninja-family protein</fullName>
    </recommendedName>
    <alternativeName>
        <fullName evidence="4">ABI-binding protein</fullName>
    </alternativeName>
</protein>
<evidence type="ECO:0000256" key="4">
    <source>
        <dbReference type="RuleBase" id="RU369029"/>
    </source>
</evidence>
<dbReference type="InterPro" id="IPR032308">
    <property type="entry name" value="TDBD"/>
</dbReference>
<dbReference type="Pfam" id="PF07897">
    <property type="entry name" value="EAR"/>
    <property type="match status" value="1"/>
</dbReference>
<dbReference type="PANTHER" id="PTHR31413:SF43">
    <property type="entry name" value="NINJA-FAMILY PROTEIN"/>
    <property type="match status" value="1"/>
</dbReference>
<keyword evidence="3 4" id="KW-0539">Nucleus</keyword>
<accession>A0A2P5D8W0</accession>
<dbReference type="Pfam" id="PF16135">
    <property type="entry name" value="TDBD"/>
    <property type="match status" value="1"/>
</dbReference>
<evidence type="ECO:0000256" key="5">
    <source>
        <dbReference type="SAM" id="MobiDB-lite"/>
    </source>
</evidence>
<dbReference type="Pfam" id="PF16136">
    <property type="entry name" value="NLS_NINJA_AFP"/>
    <property type="match status" value="1"/>
</dbReference>
<dbReference type="EMBL" id="JXTC01000287">
    <property type="protein sequence ID" value="PON69686.1"/>
    <property type="molecule type" value="Genomic_DNA"/>
</dbReference>
<evidence type="ECO:0000259" key="6">
    <source>
        <dbReference type="Pfam" id="PF07897"/>
    </source>
</evidence>
<comment type="caution">
    <text evidence="8">The sequence shown here is derived from an EMBL/GenBank/DDBJ whole genome shotgun (WGS) entry which is preliminary data.</text>
</comment>
<dbReference type="PANTHER" id="PTHR31413">
    <property type="entry name" value="AFP HOMOLOG 2"/>
    <property type="match status" value="1"/>
</dbReference>
<dbReference type="InterPro" id="IPR012463">
    <property type="entry name" value="Ninja_motif"/>
</dbReference>
<dbReference type="Proteomes" id="UP000237000">
    <property type="component" value="Unassembled WGS sequence"/>
</dbReference>
<dbReference type="GO" id="GO:0005634">
    <property type="term" value="C:nucleus"/>
    <property type="evidence" value="ECO:0007669"/>
    <property type="project" value="UniProtKB-SubCell"/>
</dbReference>
<feature type="compositionally biased region" description="Polar residues" evidence="5">
    <location>
        <begin position="72"/>
        <end position="90"/>
    </location>
</feature>
<dbReference type="InterPro" id="IPR032310">
    <property type="entry name" value="NLS_NINJA_AFP-like"/>
</dbReference>
<name>A0A2P5D8W0_TREOI</name>
<dbReference type="AlphaFoldDB" id="A0A2P5D8W0"/>
<keyword evidence="9" id="KW-1185">Reference proteome</keyword>
<dbReference type="OrthoDB" id="667358at2759"/>
<dbReference type="InterPro" id="IPR031307">
    <property type="entry name" value="Ninja_fam"/>
</dbReference>
<comment type="function">
    <text evidence="4">Acts as a negative regulator of abscisic acid (ABA) response.</text>
</comment>
<organism evidence="8 9">
    <name type="scientific">Trema orientale</name>
    <name type="common">Charcoal tree</name>
    <name type="synonym">Celtis orientalis</name>
    <dbReference type="NCBI Taxonomy" id="63057"/>
    <lineage>
        <taxon>Eukaryota</taxon>
        <taxon>Viridiplantae</taxon>
        <taxon>Streptophyta</taxon>
        <taxon>Embryophyta</taxon>
        <taxon>Tracheophyta</taxon>
        <taxon>Spermatophyta</taxon>
        <taxon>Magnoliopsida</taxon>
        <taxon>eudicotyledons</taxon>
        <taxon>Gunneridae</taxon>
        <taxon>Pentapetalae</taxon>
        <taxon>rosids</taxon>
        <taxon>fabids</taxon>
        <taxon>Rosales</taxon>
        <taxon>Cannabaceae</taxon>
        <taxon>Trema</taxon>
    </lineage>
</organism>
<dbReference type="GO" id="GO:0007165">
    <property type="term" value="P:signal transduction"/>
    <property type="evidence" value="ECO:0007669"/>
    <property type="project" value="InterPro"/>
</dbReference>
<evidence type="ECO:0000313" key="8">
    <source>
        <dbReference type="EMBL" id="PON69686.1"/>
    </source>
</evidence>
<feature type="domain" description="Tify" evidence="7">
    <location>
        <begin position="303"/>
        <end position="336"/>
    </location>
</feature>
<feature type="domain" description="Ethylene-responsive binding factor-associated repression" evidence="6">
    <location>
        <begin position="48"/>
        <end position="79"/>
    </location>
</feature>
<comment type="subcellular location">
    <subcellularLocation>
        <location evidence="1 4">Nucleus</location>
    </subcellularLocation>
</comment>
<evidence type="ECO:0000256" key="1">
    <source>
        <dbReference type="ARBA" id="ARBA00004123"/>
    </source>
</evidence>
<comment type="similarity">
    <text evidence="2 4">Belongs to the Ninja family.</text>
</comment>
<evidence type="ECO:0000256" key="3">
    <source>
        <dbReference type="ARBA" id="ARBA00023242"/>
    </source>
</evidence>
<sequence>MAEVNRAFKIGQTEIYTRNYETPSNVFWRFSPEKTKERESTQLLIGSEEPDLNLGLSLNGLYARSSKEKPLTRSSSVAGVMTQDQVAGESTSRRQESSFLSLSRSCSLPAEMNEPAIKLRDLQTMRRMAAKKRLVEKQRNCSEAIDDEKPPPAPATSTAASPASEMVAWAAASAAKSTALSRAISKIKTQGYVSSNYRQLEGHEFLTAARDNTGSNSSHEHRDDVEPPVVASAAMSKGDQSVEPSDSELKQNPLKKLKTSNGKKALDNWVDVMNKMPSVTTTGDGPNGRRIEGFLYKYTKGQVSIVCVCHGSFLSPAEFVRHAGGREVTNPMRHINVCTAFRL</sequence>
<evidence type="ECO:0000313" key="9">
    <source>
        <dbReference type="Proteomes" id="UP000237000"/>
    </source>
</evidence>
<evidence type="ECO:0000259" key="7">
    <source>
        <dbReference type="Pfam" id="PF16135"/>
    </source>
</evidence>
<proteinExistence type="inferred from homology"/>
<feature type="region of interest" description="Disordered" evidence="5">
    <location>
        <begin position="139"/>
        <end position="160"/>
    </location>
</feature>
<dbReference type="STRING" id="63057.A0A2P5D8W0"/>
<feature type="region of interest" description="Disordered" evidence="5">
    <location>
        <begin position="65"/>
        <end position="98"/>
    </location>
</feature>